<sequence>MWEKLCRSHVFHCPIYDFFIEESNVAHGLYMAVNHDNPSPSPVKLLASLSQVLVHGMNHVNKAQKLSVEYPWHGI</sequence>
<proteinExistence type="predicted"/>
<protein>
    <submittedName>
        <fullName evidence="1">Uncharacterized protein</fullName>
    </submittedName>
</protein>
<dbReference type="Proteomes" id="UP000479710">
    <property type="component" value="Unassembled WGS sequence"/>
</dbReference>
<reference evidence="1 2" key="1">
    <citation type="submission" date="2019-11" db="EMBL/GenBank/DDBJ databases">
        <title>Whole genome sequence of Oryza granulata.</title>
        <authorList>
            <person name="Li W."/>
        </authorList>
    </citation>
    <scope>NUCLEOTIDE SEQUENCE [LARGE SCALE GENOMIC DNA]</scope>
    <source>
        <strain evidence="2">cv. Menghai</strain>
        <tissue evidence="1">Leaf</tissue>
    </source>
</reference>
<dbReference type="AlphaFoldDB" id="A0A6G1FE80"/>
<evidence type="ECO:0000313" key="1">
    <source>
        <dbReference type="EMBL" id="KAF0935181.1"/>
    </source>
</evidence>
<gene>
    <name evidence="1" type="ORF">E2562_031036</name>
</gene>
<keyword evidence="2" id="KW-1185">Reference proteome</keyword>
<dbReference type="EMBL" id="SPHZ02000001">
    <property type="protein sequence ID" value="KAF0935181.1"/>
    <property type="molecule type" value="Genomic_DNA"/>
</dbReference>
<accession>A0A6G1FE80</accession>
<organism evidence="1 2">
    <name type="scientific">Oryza meyeriana var. granulata</name>
    <dbReference type="NCBI Taxonomy" id="110450"/>
    <lineage>
        <taxon>Eukaryota</taxon>
        <taxon>Viridiplantae</taxon>
        <taxon>Streptophyta</taxon>
        <taxon>Embryophyta</taxon>
        <taxon>Tracheophyta</taxon>
        <taxon>Spermatophyta</taxon>
        <taxon>Magnoliopsida</taxon>
        <taxon>Liliopsida</taxon>
        <taxon>Poales</taxon>
        <taxon>Poaceae</taxon>
        <taxon>BOP clade</taxon>
        <taxon>Oryzoideae</taxon>
        <taxon>Oryzeae</taxon>
        <taxon>Oryzinae</taxon>
        <taxon>Oryza</taxon>
        <taxon>Oryza meyeriana</taxon>
    </lineage>
</organism>
<comment type="caution">
    <text evidence="1">The sequence shown here is derived from an EMBL/GenBank/DDBJ whole genome shotgun (WGS) entry which is preliminary data.</text>
</comment>
<evidence type="ECO:0000313" key="2">
    <source>
        <dbReference type="Proteomes" id="UP000479710"/>
    </source>
</evidence>
<name>A0A6G1FE80_9ORYZ</name>